<name>A0A1H2A923_MUCMA</name>
<keyword evidence="4" id="KW-1185">Reference proteome</keyword>
<sequence length="314" mass="34546">MKNNYQKYRHTRILALMLLFVLGTVTSVFAQRKGGNSGGGHSKPSPQRPSPSRPSPGHSPSPQRPSPSRPTPSRPSPGHSPGPQRPSPSRPTPSRPSPGHSTGPHRPSTGHRPGGSVHRPGYNNGHRVVAVRRNVYRPYTRPPRIYGGRRYYSYHPYFYHPYRPYYWGPSYHPWGFFIAAIATTAIIVSVESHHYHYDQGVYYAPSNGGYTVVQAPVGAVITTLPPGYQTVTVSGSGGTTVNNYYYGGTYYERESAGYRVVPPTAGTIITNMPAGGKEVKMGDVTYVQVGDTYYQPIQQNGQNVYEVVDVEAVN</sequence>
<dbReference type="EMBL" id="LT629740">
    <property type="protein sequence ID" value="SDT42409.1"/>
    <property type="molecule type" value="Genomic_DNA"/>
</dbReference>
<reference evidence="3 4" key="1">
    <citation type="submission" date="2016-10" db="EMBL/GenBank/DDBJ databases">
        <authorList>
            <person name="de Groot N.N."/>
        </authorList>
    </citation>
    <scope>NUCLEOTIDE SEQUENCE [LARGE SCALE GENOMIC DNA]</scope>
    <source>
        <strain evidence="3 4">MP1X4</strain>
    </source>
</reference>
<dbReference type="STRING" id="652787.SAMN05216490_3429"/>
<evidence type="ECO:0000256" key="1">
    <source>
        <dbReference type="SAM" id="MobiDB-lite"/>
    </source>
</evidence>
<accession>A0A1H2A923</accession>
<evidence type="ECO:0000313" key="4">
    <source>
        <dbReference type="Proteomes" id="UP000199679"/>
    </source>
</evidence>
<feature type="signal peptide" evidence="2">
    <location>
        <begin position="1"/>
        <end position="30"/>
    </location>
</feature>
<gene>
    <name evidence="3" type="ORF">SAMN05216490_3429</name>
</gene>
<evidence type="ECO:0000313" key="3">
    <source>
        <dbReference type="EMBL" id="SDT42409.1"/>
    </source>
</evidence>
<feature type="chain" id="PRO_5009268562" evidence="2">
    <location>
        <begin position="31"/>
        <end position="314"/>
    </location>
</feature>
<dbReference type="AlphaFoldDB" id="A0A1H2A923"/>
<organism evidence="3 4">
    <name type="scientific">Mucilaginibacter mallensis</name>
    <dbReference type="NCBI Taxonomy" id="652787"/>
    <lineage>
        <taxon>Bacteria</taxon>
        <taxon>Pseudomonadati</taxon>
        <taxon>Bacteroidota</taxon>
        <taxon>Sphingobacteriia</taxon>
        <taxon>Sphingobacteriales</taxon>
        <taxon>Sphingobacteriaceae</taxon>
        <taxon>Mucilaginibacter</taxon>
    </lineage>
</organism>
<proteinExistence type="predicted"/>
<dbReference type="OrthoDB" id="826470at2"/>
<dbReference type="Proteomes" id="UP000199679">
    <property type="component" value="Chromosome I"/>
</dbReference>
<dbReference type="PRINTS" id="PR01217">
    <property type="entry name" value="PRICHEXTENSN"/>
</dbReference>
<protein>
    <submittedName>
        <fullName evidence="3">Uncharacterized protein</fullName>
    </submittedName>
</protein>
<keyword evidence="2" id="KW-0732">Signal</keyword>
<dbReference type="RefSeq" id="WP_091375582.1">
    <property type="nucleotide sequence ID" value="NZ_LT629740.1"/>
</dbReference>
<dbReference type="InterPro" id="IPR045398">
    <property type="entry name" value="DUF6515"/>
</dbReference>
<feature type="compositionally biased region" description="Pro residues" evidence="1">
    <location>
        <begin position="46"/>
        <end position="96"/>
    </location>
</feature>
<dbReference type="Pfam" id="PF20125">
    <property type="entry name" value="DUF6515"/>
    <property type="match status" value="1"/>
</dbReference>
<evidence type="ECO:0000256" key="2">
    <source>
        <dbReference type="SAM" id="SignalP"/>
    </source>
</evidence>
<feature type="region of interest" description="Disordered" evidence="1">
    <location>
        <begin position="32"/>
        <end position="129"/>
    </location>
</feature>